<dbReference type="AlphaFoldDB" id="A0A0M0GC92"/>
<name>A0A0M0GC92_SPOGL</name>
<accession>A0A0M0GC92</accession>
<dbReference type="EMBL" id="LGUF01000007">
    <property type="protein sequence ID" value="KON87444.1"/>
    <property type="molecule type" value="Genomic_DNA"/>
</dbReference>
<keyword evidence="2" id="KW-1185">Reference proteome</keyword>
<organism evidence="1 2">
    <name type="scientific">Sporosarcina globispora</name>
    <name type="common">Bacillus globisporus</name>
    <dbReference type="NCBI Taxonomy" id="1459"/>
    <lineage>
        <taxon>Bacteria</taxon>
        <taxon>Bacillati</taxon>
        <taxon>Bacillota</taxon>
        <taxon>Bacilli</taxon>
        <taxon>Bacillales</taxon>
        <taxon>Caryophanaceae</taxon>
        <taxon>Sporosarcina</taxon>
    </lineage>
</organism>
<dbReference type="Proteomes" id="UP000037109">
    <property type="component" value="Unassembled WGS sequence"/>
</dbReference>
<reference evidence="2" key="1">
    <citation type="submission" date="2015-07" db="EMBL/GenBank/DDBJ databases">
        <title>Fjat-10036 dsm4.</title>
        <authorList>
            <person name="Liu B."/>
            <person name="Wang J."/>
            <person name="Zhu Y."/>
            <person name="Liu G."/>
            <person name="Chen Q."/>
            <person name="Chen Z."/>
            <person name="Lan J."/>
            <person name="Che J."/>
            <person name="Ge C."/>
            <person name="Shi H."/>
            <person name="Pan Z."/>
            <person name="Liu X."/>
        </authorList>
    </citation>
    <scope>NUCLEOTIDE SEQUENCE [LARGE SCALE GENOMIC DNA]</scope>
    <source>
        <strain evidence="2">DSM 4</strain>
    </source>
</reference>
<evidence type="ECO:0000313" key="1">
    <source>
        <dbReference type="EMBL" id="KON87444.1"/>
    </source>
</evidence>
<protein>
    <submittedName>
        <fullName evidence="1">Uncharacterized protein</fullName>
    </submittedName>
</protein>
<gene>
    <name evidence="1" type="ORF">AF332_11805</name>
</gene>
<evidence type="ECO:0000313" key="2">
    <source>
        <dbReference type="Proteomes" id="UP000037109"/>
    </source>
</evidence>
<sequence length="63" mass="7412">MKAKFNCYYERDEKGIYMEVDTESYTNLVGFTFCVDFKAEGEVCLEEKEIESLIEILQAKLKK</sequence>
<proteinExistence type="predicted"/>
<dbReference type="RefSeq" id="WP_053434797.1">
    <property type="nucleotide sequence ID" value="NZ_LGUF01000007.1"/>
</dbReference>
<comment type="caution">
    <text evidence="1">The sequence shown here is derived from an EMBL/GenBank/DDBJ whole genome shotgun (WGS) entry which is preliminary data.</text>
</comment>
<dbReference type="PATRIC" id="fig|1459.3.peg.2544"/>
<dbReference type="STRING" id="1459.AF332_11805"/>